<protein>
    <submittedName>
        <fullName evidence="1">Uncharacterized protein</fullName>
    </submittedName>
</protein>
<name>A0A0K2TTS7_LEPSM</name>
<dbReference type="AlphaFoldDB" id="A0A0K2TTS7"/>
<reference evidence="1" key="1">
    <citation type="submission" date="2014-05" db="EMBL/GenBank/DDBJ databases">
        <authorList>
            <person name="Chronopoulou M."/>
        </authorList>
    </citation>
    <scope>NUCLEOTIDE SEQUENCE</scope>
    <source>
        <tissue evidence="1">Whole organism</tissue>
    </source>
</reference>
<organism evidence="1">
    <name type="scientific">Lepeophtheirus salmonis</name>
    <name type="common">Salmon louse</name>
    <name type="synonym">Caligus salmonis</name>
    <dbReference type="NCBI Taxonomy" id="72036"/>
    <lineage>
        <taxon>Eukaryota</taxon>
        <taxon>Metazoa</taxon>
        <taxon>Ecdysozoa</taxon>
        <taxon>Arthropoda</taxon>
        <taxon>Crustacea</taxon>
        <taxon>Multicrustacea</taxon>
        <taxon>Hexanauplia</taxon>
        <taxon>Copepoda</taxon>
        <taxon>Siphonostomatoida</taxon>
        <taxon>Caligidae</taxon>
        <taxon>Lepeophtheirus</taxon>
    </lineage>
</organism>
<accession>A0A0K2TTS7</accession>
<feature type="non-terminal residue" evidence="1">
    <location>
        <position position="1"/>
    </location>
</feature>
<evidence type="ECO:0000313" key="1">
    <source>
        <dbReference type="EMBL" id="CDW29429.1"/>
    </source>
</evidence>
<dbReference type="EMBL" id="HACA01012068">
    <property type="protein sequence ID" value="CDW29429.1"/>
    <property type="molecule type" value="Transcribed_RNA"/>
</dbReference>
<proteinExistence type="predicted"/>
<sequence length="54" mass="6313">VDWGLEKDDLQYPHAVEGRGGPRALFRSRQATFRVRQLPEVCLQEKNKIHQLLI</sequence>